<accession>X6MAJ4</accession>
<dbReference type="AlphaFoldDB" id="X6MAJ4"/>
<reference evidence="2 3" key="1">
    <citation type="journal article" date="2013" name="Curr. Biol.">
        <title>The Genome of the Foraminiferan Reticulomyxa filosa.</title>
        <authorList>
            <person name="Glockner G."/>
            <person name="Hulsmann N."/>
            <person name="Schleicher M."/>
            <person name="Noegel A.A."/>
            <person name="Eichinger L."/>
            <person name="Gallinger C."/>
            <person name="Pawlowski J."/>
            <person name="Sierra R."/>
            <person name="Euteneuer U."/>
            <person name="Pillet L."/>
            <person name="Moustafa A."/>
            <person name="Platzer M."/>
            <person name="Groth M."/>
            <person name="Szafranski K."/>
            <person name="Schliwa M."/>
        </authorList>
    </citation>
    <scope>NUCLEOTIDE SEQUENCE [LARGE SCALE GENOMIC DNA]</scope>
</reference>
<protein>
    <submittedName>
        <fullName evidence="2">Uncharacterized protein</fullName>
    </submittedName>
</protein>
<sequence>MSTQKAPKDKNEKLPSEESSISEDSASDEEDTQKSKVTAPLPAVGDLPPDRILLNENVLVCAVCVRNRCFQNKPIPHKRRKSWNEKNWGLAQIAKEYKEKKSSEEILTRMKKTRYLYEMYWHSDDQTKWISIDTLPSDVPNGIGQWIYKYCNLHQEKTLSSADEKKAEVNEPEIEQMSNQEYSHAIQTARKAANNEPLYPHLGWCGYCKELYTTLCDWNHPG</sequence>
<gene>
    <name evidence="2" type="ORF">RFI_27320</name>
</gene>
<evidence type="ECO:0000313" key="3">
    <source>
        <dbReference type="Proteomes" id="UP000023152"/>
    </source>
</evidence>
<feature type="region of interest" description="Disordered" evidence="1">
    <location>
        <begin position="1"/>
        <end position="42"/>
    </location>
</feature>
<evidence type="ECO:0000256" key="1">
    <source>
        <dbReference type="SAM" id="MobiDB-lite"/>
    </source>
</evidence>
<proteinExistence type="predicted"/>
<evidence type="ECO:0000313" key="2">
    <source>
        <dbReference type="EMBL" id="ETO10060.1"/>
    </source>
</evidence>
<dbReference type="EMBL" id="ASPP01023690">
    <property type="protein sequence ID" value="ETO10060.1"/>
    <property type="molecule type" value="Genomic_DNA"/>
</dbReference>
<name>X6MAJ4_RETFI</name>
<organism evidence="2 3">
    <name type="scientific">Reticulomyxa filosa</name>
    <dbReference type="NCBI Taxonomy" id="46433"/>
    <lineage>
        <taxon>Eukaryota</taxon>
        <taxon>Sar</taxon>
        <taxon>Rhizaria</taxon>
        <taxon>Retaria</taxon>
        <taxon>Foraminifera</taxon>
        <taxon>Monothalamids</taxon>
        <taxon>Reticulomyxidae</taxon>
        <taxon>Reticulomyxa</taxon>
    </lineage>
</organism>
<keyword evidence="3" id="KW-1185">Reference proteome</keyword>
<feature type="compositionally biased region" description="Basic and acidic residues" evidence="1">
    <location>
        <begin position="1"/>
        <end position="16"/>
    </location>
</feature>
<feature type="non-terminal residue" evidence="2">
    <location>
        <position position="222"/>
    </location>
</feature>
<dbReference type="Proteomes" id="UP000023152">
    <property type="component" value="Unassembled WGS sequence"/>
</dbReference>
<comment type="caution">
    <text evidence="2">The sequence shown here is derived from an EMBL/GenBank/DDBJ whole genome shotgun (WGS) entry which is preliminary data.</text>
</comment>